<feature type="compositionally biased region" description="Acidic residues" evidence="6">
    <location>
        <begin position="242"/>
        <end position="253"/>
    </location>
</feature>
<reference evidence="9" key="2">
    <citation type="submission" date="2019-07" db="EMBL/GenBank/DDBJ databases">
        <authorList>
            <person name="Yang Y."/>
            <person name="Bocs S."/>
            <person name="Baudouin L."/>
        </authorList>
    </citation>
    <scope>NUCLEOTIDE SEQUENCE</scope>
    <source>
        <tissue evidence="9">Spear leaf of Hainan Tall coconut</tissue>
    </source>
</reference>
<dbReference type="GO" id="GO:0080115">
    <property type="term" value="F:myosin XI tail binding"/>
    <property type="evidence" value="ECO:0007669"/>
    <property type="project" value="UniProtKB-ARBA"/>
</dbReference>
<evidence type="ECO:0000256" key="7">
    <source>
        <dbReference type="SAM" id="Phobius"/>
    </source>
</evidence>
<keyword evidence="4 7" id="KW-0472">Membrane</keyword>
<feature type="domain" description="GTD-binding" evidence="8">
    <location>
        <begin position="515"/>
        <end position="613"/>
    </location>
</feature>
<feature type="compositionally biased region" description="Polar residues" evidence="6">
    <location>
        <begin position="275"/>
        <end position="286"/>
    </location>
</feature>
<dbReference type="GO" id="GO:0016020">
    <property type="term" value="C:membrane"/>
    <property type="evidence" value="ECO:0007669"/>
    <property type="project" value="UniProtKB-SubCell"/>
</dbReference>
<dbReference type="InterPro" id="IPR007656">
    <property type="entry name" value="GTD-bd"/>
</dbReference>
<dbReference type="EMBL" id="CM017874">
    <property type="protein sequence ID" value="KAG1334101.1"/>
    <property type="molecule type" value="Genomic_DNA"/>
</dbReference>
<dbReference type="AlphaFoldDB" id="A0A8K0I2C8"/>
<feature type="region of interest" description="Disordered" evidence="6">
    <location>
        <begin position="702"/>
        <end position="725"/>
    </location>
</feature>
<feature type="region of interest" description="Disordered" evidence="6">
    <location>
        <begin position="757"/>
        <end position="785"/>
    </location>
</feature>
<comment type="caution">
    <text evidence="9">The sequence shown here is derived from an EMBL/GenBank/DDBJ whole genome shotgun (WGS) entry which is preliminary data.</text>
</comment>
<reference evidence="9" key="1">
    <citation type="journal article" date="2017" name="Gigascience">
        <title>The genome draft of coconut (Cocos nucifera).</title>
        <authorList>
            <person name="Xiao Y."/>
            <person name="Xu P."/>
            <person name="Fan H."/>
            <person name="Baudouin L."/>
            <person name="Xia W."/>
            <person name="Bocs S."/>
            <person name="Xu J."/>
            <person name="Li Q."/>
            <person name="Guo A."/>
            <person name="Zhou L."/>
            <person name="Li J."/>
            <person name="Wu Y."/>
            <person name="Ma Z."/>
            <person name="Armero A."/>
            <person name="Issali A.E."/>
            <person name="Liu N."/>
            <person name="Peng M."/>
            <person name="Yang Y."/>
        </authorList>
    </citation>
    <scope>NUCLEOTIDE SEQUENCE</scope>
    <source>
        <tissue evidence="9">Spear leaf of Hainan Tall coconut</tissue>
    </source>
</reference>
<evidence type="ECO:0000313" key="10">
    <source>
        <dbReference type="Proteomes" id="UP000797356"/>
    </source>
</evidence>
<feature type="region of interest" description="Disordered" evidence="6">
    <location>
        <begin position="239"/>
        <end position="332"/>
    </location>
</feature>
<keyword evidence="10" id="KW-1185">Reference proteome</keyword>
<dbReference type="Pfam" id="PF04576">
    <property type="entry name" value="Zein-binding"/>
    <property type="match status" value="1"/>
</dbReference>
<dbReference type="PROSITE" id="PS51775">
    <property type="entry name" value="GTD_BINDING"/>
    <property type="match status" value="1"/>
</dbReference>
<evidence type="ECO:0000256" key="4">
    <source>
        <dbReference type="ARBA" id="ARBA00023136"/>
    </source>
</evidence>
<keyword evidence="2 7" id="KW-0812">Transmembrane</keyword>
<dbReference type="InterPro" id="IPR039306">
    <property type="entry name" value="MYOB"/>
</dbReference>
<feature type="transmembrane region" description="Helical" evidence="7">
    <location>
        <begin position="21"/>
        <end position="40"/>
    </location>
</feature>
<keyword evidence="5" id="KW-0175">Coiled coil</keyword>
<keyword evidence="3 7" id="KW-1133">Transmembrane helix</keyword>
<accession>A0A8K0I2C8</accession>
<feature type="compositionally biased region" description="Basic and acidic residues" evidence="6">
    <location>
        <begin position="254"/>
        <end position="269"/>
    </location>
</feature>
<feature type="coiled-coil region" evidence="5">
    <location>
        <begin position="804"/>
        <end position="838"/>
    </location>
</feature>
<evidence type="ECO:0000259" key="8">
    <source>
        <dbReference type="PROSITE" id="PS51775"/>
    </source>
</evidence>
<evidence type="ECO:0000256" key="3">
    <source>
        <dbReference type="ARBA" id="ARBA00022989"/>
    </source>
</evidence>
<evidence type="ECO:0000313" key="9">
    <source>
        <dbReference type="EMBL" id="KAG1334101.1"/>
    </source>
</evidence>
<evidence type="ECO:0000256" key="1">
    <source>
        <dbReference type="ARBA" id="ARBA00004167"/>
    </source>
</evidence>
<dbReference type="Proteomes" id="UP000797356">
    <property type="component" value="Chromosome 3"/>
</dbReference>
<evidence type="ECO:0000256" key="6">
    <source>
        <dbReference type="SAM" id="MobiDB-lite"/>
    </source>
</evidence>
<evidence type="ECO:0000256" key="5">
    <source>
        <dbReference type="SAM" id="Coils"/>
    </source>
</evidence>
<gene>
    <name evidence="9" type="ORF">COCNU_03G002200</name>
</gene>
<feature type="compositionally biased region" description="Basic and acidic residues" evidence="6">
    <location>
        <begin position="707"/>
        <end position="725"/>
    </location>
</feature>
<feature type="region of interest" description="Disordered" evidence="6">
    <location>
        <begin position="206"/>
        <end position="226"/>
    </location>
</feature>
<proteinExistence type="predicted"/>
<dbReference type="OrthoDB" id="1047602at2759"/>
<comment type="subcellular location">
    <subcellularLocation>
        <location evidence="1">Membrane</location>
        <topology evidence="1">Single-pass membrane protein</topology>
    </subcellularLocation>
</comment>
<evidence type="ECO:0000256" key="2">
    <source>
        <dbReference type="ARBA" id="ARBA00022692"/>
    </source>
</evidence>
<sequence length="868" mass="97239">MAARTSFQMPRDFFSALSSAFSEWCLIIVLYINALLSFLATEFARFCKLPAPCLLCSRLDHILGNDDPGFYRDLFCHGHKVEISSLAYCCGHLKLASFHEMCENCLNSSVMEKKFCLEAYGENGQSKLVSSADGDGSRNKSCEDLVKAPLSKKDIECMRQCSCCLQPFRNRLYVHRLIQSKLIGADISEIGRKGYGRVCHREGLQKKSEESSTLSTGYNPSKHGYDRLSHLGYSELKITSDSESEVPFSDDDDGNVRVRGTEDLKEEILARQPPRISNSRHSSNFVSDDMVPEKLIHPHPITPEPSLSDAQTKTNAHDSRESSTGSTDATGHGLEEINWSQVNMMAGPITSSEIMSEQVLTNVSKEKSNFMEIGHTECVSAGSSGEVIKVLSSAGKTSPITNDTDSSACMRVVRGNSFKNVLGNKGGLLSPRVSEIVAGKDSSRAHDELKSRLSQMSSSLGLEFSPNDINSSPRVSDASSSAGLQNIAKRISIERNNSWLEPYDIILVSEIEGETSTDRLKRQVEMDRKSMSLLYKELEEERSASAIAAQETMAMINRLQEEKATMQMEALQYLREMEEQAEYDQEAIQKLNELLTEREKEILDLEAEIESYRKQFGNESLEEKVLEPLGGSEVRENNSTTTRHHMIARDFNNSNQTNMMSQDLAGTGVVKDPLLGFEDEKAYLLECLRRLEKKLCQFPQNADYEEESRHRAKEDGQSDKKDELKIDRVNNKQGHALLQDDAARNGQHSEALVGAKEMEHHHMNDDRSENGQMREEISSKKESSLCRDHAENGICLNPDKNGDIVSLKDEVSDLNKRVAALEADRKFLEHTINSLRNGNDGVQLVQEIASHLRELRRLGIRRREQVVA</sequence>
<dbReference type="PANTHER" id="PTHR31448">
    <property type="entry name" value="MYOSIN-BINDING PROTEIN 2"/>
    <property type="match status" value="1"/>
</dbReference>
<dbReference type="CDD" id="cd22249">
    <property type="entry name" value="UDM1_RNF168_RNF169-like"/>
    <property type="match status" value="1"/>
</dbReference>
<protein>
    <submittedName>
        <fullName evidence="9">Myosin-binding protein 1</fullName>
    </submittedName>
</protein>
<name>A0A8K0I2C8_COCNU</name>
<organism evidence="9 10">
    <name type="scientific">Cocos nucifera</name>
    <name type="common">Coconut palm</name>
    <dbReference type="NCBI Taxonomy" id="13894"/>
    <lineage>
        <taxon>Eukaryota</taxon>
        <taxon>Viridiplantae</taxon>
        <taxon>Streptophyta</taxon>
        <taxon>Embryophyta</taxon>
        <taxon>Tracheophyta</taxon>
        <taxon>Spermatophyta</taxon>
        <taxon>Magnoliopsida</taxon>
        <taxon>Liliopsida</taxon>
        <taxon>Arecaceae</taxon>
        <taxon>Arecoideae</taxon>
        <taxon>Cocoseae</taxon>
        <taxon>Attaleinae</taxon>
        <taxon>Cocos</taxon>
    </lineage>
</organism>
<dbReference type="PANTHER" id="PTHR31448:SF45">
    <property type="entry name" value="EXPRESSED PROTEIN"/>
    <property type="match status" value="1"/>
</dbReference>
<feature type="coiled-coil region" evidence="5">
    <location>
        <begin position="521"/>
        <end position="615"/>
    </location>
</feature>